<dbReference type="Gene3D" id="3.40.50.2000">
    <property type="entry name" value="Glycogen Phosphorylase B"/>
    <property type="match status" value="1"/>
</dbReference>
<protein>
    <submittedName>
        <fullName evidence="1">Glycosyltransferase family 4 protein</fullName>
    </submittedName>
</protein>
<proteinExistence type="predicted"/>
<dbReference type="AlphaFoldDB" id="A0A5N1IL36"/>
<dbReference type="Proteomes" id="UP000326570">
    <property type="component" value="Unassembled WGS sequence"/>
</dbReference>
<dbReference type="EMBL" id="VTWT01000009">
    <property type="protein sequence ID" value="KAA9327402.1"/>
    <property type="molecule type" value="Genomic_DNA"/>
</dbReference>
<comment type="caution">
    <text evidence="1">The sequence shown here is derived from an EMBL/GenBank/DDBJ whole genome shotgun (WGS) entry which is preliminary data.</text>
</comment>
<reference evidence="1 2" key="1">
    <citation type="submission" date="2019-09" db="EMBL/GenBank/DDBJ databases">
        <title>Genome sequence of Adhaeribacter sp. M2.</title>
        <authorList>
            <person name="Srinivasan S."/>
        </authorList>
    </citation>
    <scope>NUCLEOTIDE SEQUENCE [LARGE SCALE GENOMIC DNA]</scope>
    <source>
        <strain evidence="1 2">M2</strain>
    </source>
</reference>
<dbReference type="SUPFAM" id="SSF53756">
    <property type="entry name" value="UDP-Glycosyltransferase/glycogen phosphorylase"/>
    <property type="match status" value="1"/>
</dbReference>
<dbReference type="RefSeq" id="WP_150904906.1">
    <property type="nucleotide sequence ID" value="NZ_VTWT01000009.1"/>
</dbReference>
<name>A0A5N1IL36_9BACT</name>
<evidence type="ECO:0000313" key="2">
    <source>
        <dbReference type="Proteomes" id="UP000326570"/>
    </source>
</evidence>
<dbReference type="GO" id="GO:0016740">
    <property type="term" value="F:transferase activity"/>
    <property type="evidence" value="ECO:0007669"/>
    <property type="project" value="UniProtKB-KW"/>
</dbReference>
<accession>A0A5N1IL36</accession>
<keyword evidence="1" id="KW-0808">Transferase</keyword>
<keyword evidence="2" id="KW-1185">Reference proteome</keyword>
<evidence type="ECO:0000313" key="1">
    <source>
        <dbReference type="EMBL" id="KAA9327402.1"/>
    </source>
</evidence>
<organism evidence="1 2">
    <name type="scientific">Adhaeribacter soli</name>
    <dbReference type="NCBI Taxonomy" id="2607655"/>
    <lineage>
        <taxon>Bacteria</taxon>
        <taxon>Pseudomonadati</taxon>
        <taxon>Bacteroidota</taxon>
        <taxon>Cytophagia</taxon>
        <taxon>Cytophagales</taxon>
        <taxon>Hymenobacteraceae</taxon>
        <taxon>Adhaeribacter</taxon>
    </lineage>
</organism>
<sequence>MKVFIGCFDIASILSGLAEGFRDAGHEVTTFVLERNKFYPDVQYDIVQEPFFKAKLNFQDKKIPGPVKAILQHTDNFTSRLALERITDDLIKAYDLFIFIWRPWLPEEKIFKRIKAANKKIVCLHVGSDVRHIAAYKQEFSEDVSLWERFFHEEDLNEKIKKIRLHELFADVIFSVPDQEGLAIRGYNHLHIPLKGMEKIGFQVPGREVPVIVHAPSRSGIKGTSIICKAVEKLQADGYRFEFRLLQNLPNRELLKELTNADILIDEILLHGPGVLSLEAMAAGCIVATRTLNVYKDIFNPPVININPENIYDQLKKLLDDPNKAHLAFKGKAYVEENNRPEKVAQQIISSLVREHQQYTPDFYLRLFELPQGVVLSRENLEMSAKVAGRFFKGDPAVVKNAVRRGLMNSY</sequence>
<gene>
    <name evidence="1" type="ORF">F0P94_15925</name>
</gene>